<dbReference type="OrthoDB" id="1918at2759"/>
<proteinExistence type="predicted"/>
<feature type="compositionally biased region" description="Basic and acidic residues" evidence="1">
    <location>
        <begin position="141"/>
        <end position="151"/>
    </location>
</feature>
<dbReference type="Pfam" id="PF08737">
    <property type="entry name" value="Rgp1"/>
    <property type="match status" value="1"/>
</dbReference>
<evidence type="ECO:0000313" key="2">
    <source>
        <dbReference type="EMBL" id="PHH58923.1"/>
    </source>
</evidence>
<dbReference type="EMBL" id="NJET01000269">
    <property type="protein sequence ID" value="PHH58923.1"/>
    <property type="molecule type" value="Genomic_DNA"/>
</dbReference>
<gene>
    <name evidence="2" type="ORF">CDD81_4083</name>
</gene>
<feature type="region of interest" description="Disordered" evidence="1">
    <location>
        <begin position="135"/>
        <end position="192"/>
    </location>
</feature>
<feature type="region of interest" description="Disordered" evidence="1">
    <location>
        <begin position="332"/>
        <end position="351"/>
    </location>
</feature>
<feature type="region of interest" description="Disordered" evidence="1">
    <location>
        <begin position="36"/>
        <end position="106"/>
    </location>
</feature>
<feature type="region of interest" description="Disordered" evidence="1">
    <location>
        <begin position="208"/>
        <end position="304"/>
    </location>
</feature>
<evidence type="ECO:0008006" key="4">
    <source>
        <dbReference type="Google" id="ProtNLM"/>
    </source>
</evidence>
<keyword evidence="3" id="KW-1185">Reference proteome</keyword>
<sequence length="824" mass="89675">MPPDAPSNVRVFVEWRDQTVFAGEEIRCTITFKNVAPEPTGHRKQHRLPGDRQRLTTVPLNGTGKAKPTPTAAGLTSPPAASSTRRHHRSALSLNGQVASPSHSRIASMQWPQTAGNGDWRPGHAHKRSVSIVSIGSSGGFDEHAQRREANTRLQSSRRGHNRAASLQIPPRVQPLSPSGPQSASLNPRHMSSPLVNAPYLLDRFGRSTASSTAPNTPGRGLQRSPMSQLNPMPEFKFPAEPAPDPELQPTPTISDVHDLVSRQPEHSNRTSLSLRPKEHAVSSNEHPAARVLSSNSISGGTPRSSGDFYSLSNHSSETLASEYVTRPLVAGQRRTSHLRPSSSMPSQHPRTPESLMMGYAQIHGSFTLDGSLVSLGPFEQVKKKAAVGMRGGGVVGLDPSRRESGLLRGFGWSSISNSLGDLWGGDELSTIKEMRGAINARSVPLLSTPQSILFVEMQLEPGESRAFEYSFSLPRGLPPSHKGKAIKFSYSLVIGTQRAGGAKEQNVRCVEIPFRVLGSVNGYGEILGHDLMNPHVLLRDEAKVKSLEECNRVPMQATQDISTCTQNDFLNYVDELAAKQGDGTGGMLLSPTESSNARRSSVFEEVTTTKDAIHSAIMRSNVAGEGQQSPNRFEIARNGQRIGVVMLTRPAYKLGEVITMAIDFTNADVPCYAVHATLETSEKVDLSLAMRSEASIQRVTRKIYMTWSEAVLSSRRTVFTPTIPITATPDFVTSGVSLEWKIRVEFVVGYDENDEASPREMHTTHPLLEQISQDERGGLVLVAVENLACESFDVCVPLRVYGAVCNGLERLERDEASEEGLVV</sequence>
<evidence type="ECO:0000256" key="1">
    <source>
        <dbReference type="SAM" id="MobiDB-lite"/>
    </source>
</evidence>
<organism evidence="2 3">
    <name type="scientific">Ophiocordyceps australis</name>
    <dbReference type="NCBI Taxonomy" id="1399860"/>
    <lineage>
        <taxon>Eukaryota</taxon>
        <taxon>Fungi</taxon>
        <taxon>Dikarya</taxon>
        <taxon>Ascomycota</taxon>
        <taxon>Pezizomycotina</taxon>
        <taxon>Sordariomycetes</taxon>
        <taxon>Hypocreomycetidae</taxon>
        <taxon>Hypocreales</taxon>
        <taxon>Ophiocordycipitaceae</taxon>
        <taxon>Ophiocordyceps</taxon>
    </lineage>
</organism>
<evidence type="ECO:0000313" key="3">
    <source>
        <dbReference type="Proteomes" id="UP000226192"/>
    </source>
</evidence>
<dbReference type="InterPro" id="IPR014848">
    <property type="entry name" value="Rgp1"/>
</dbReference>
<feature type="compositionally biased region" description="Polar residues" evidence="1">
    <location>
        <begin position="293"/>
        <end position="304"/>
    </location>
</feature>
<dbReference type="AlphaFoldDB" id="A0A2C5XU61"/>
<comment type="caution">
    <text evidence="2">The sequence shown here is derived from an EMBL/GenBank/DDBJ whole genome shotgun (WGS) entry which is preliminary data.</text>
</comment>
<feature type="compositionally biased region" description="Polar residues" evidence="1">
    <location>
        <begin position="176"/>
        <end position="186"/>
    </location>
</feature>
<feature type="compositionally biased region" description="Polar residues" evidence="1">
    <location>
        <begin position="339"/>
        <end position="350"/>
    </location>
</feature>
<dbReference type="Proteomes" id="UP000226192">
    <property type="component" value="Unassembled WGS sequence"/>
</dbReference>
<name>A0A2C5XU61_9HYPO</name>
<dbReference type="PANTHER" id="PTHR12507">
    <property type="entry name" value="REDUCED GROWTH PHENOTYPE 1 RGP1, YEAST -RELATED"/>
    <property type="match status" value="1"/>
</dbReference>
<dbReference type="STRING" id="1399860.A0A2C5XU61"/>
<protein>
    <recommendedName>
        <fullName evidence="4">Rgp1-domain-containing protein</fullName>
    </recommendedName>
</protein>
<feature type="compositionally biased region" description="Basic and acidic residues" evidence="1">
    <location>
        <begin position="256"/>
        <end position="269"/>
    </location>
</feature>
<feature type="compositionally biased region" description="Polar residues" evidence="1">
    <location>
        <begin position="92"/>
        <end position="106"/>
    </location>
</feature>
<reference evidence="2 3" key="1">
    <citation type="submission" date="2017-06" db="EMBL/GenBank/DDBJ databases">
        <title>Ant-infecting Ophiocordyceps genomes reveal a high diversity of potential behavioral manipulation genes and a possible major role for enterotoxins.</title>
        <authorList>
            <person name="De Bekker C."/>
            <person name="Evans H.C."/>
            <person name="Brachmann A."/>
            <person name="Hughes D.P."/>
        </authorList>
    </citation>
    <scope>NUCLEOTIDE SEQUENCE [LARGE SCALE GENOMIC DNA]</scope>
    <source>
        <strain evidence="2 3">Map64</strain>
    </source>
</reference>
<accession>A0A2C5XU61</accession>